<dbReference type="SMART" id="SM00866">
    <property type="entry name" value="UTRA"/>
    <property type="match status" value="1"/>
</dbReference>
<protein>
    <submittedName>
        <fullName evidence="5">GntR family transcriptional regulator</fullName>
    </submittedName>
</protein>
<dbReference type="Gene3D" id="3.40.1410.10">
    <property type="entry name" value="Chorismate lyase-like"/>
    <property type="match status" value="1"/>
</dbReference>
<keyword evidence="6" id="KW-1185">Reference proteome</keyword>
<evidence type="ECO:0000259" key="4">
    <source>
        <dbReference type="PROSITE" id="PS50949"/>
    </source>
</evidence>
<keyword evidence="2" id="KW-0238">DNA-binding</keyword>
<comment type="caution">
    <text evidence="5">The sequence shown here is derived from an EMBL/GenBank/DDBJ whole genome shotgun (WGS) entry which is preliminary data.</text>
</comment>
<evidence type="ECO:0000256" key="3">
    <source>
        <dbReference type="ARBA" id="ARBA00023163"/>
    </source>
</evidence>
<dbReference type="Pfam" id="PF07702">
    <property type="entry name" value="UTRA"/>
    <property type="match status" value="1"/>
</dbReference>
<dbReference type="Gene3D" id="1.10.10.10">
    <property type="entry name" value="Winged helix-like DNA-binding domain superfamily/Winged helix DNA-binding domain"/>
    <property type="match status" value="1"/>
</dbReference>
<sequence>MLRVVQYQRIAHDLRQQITERQLSPGDRLPSEHQLSTRYGVGVPTVRQAMALLEMEGLVDKQHGKGTFVRAPRPRTQYRDDRHTWADWQPTPEHLTQHTTHRTTADHQLSALLAVPVATVLTEHRYTTRVLDHAPHILVRAYVHPDIEADLIAGTAPSPWGDDLHQALVAAGVELAEVTERVTARPPTAEEAQAMNLSGGIALLEITRTTTDTTGRVAAAAVLRFAGDRAEAIYSRAVPPPN</sequence>
<keyword evidence="1" id="KW-0805">Transcription regulation</keyword>
<proteinExistence type="predicted"/>
<dbReference type="InterPro" id="IPR028978">
    <property type="entry name" value="Chorismate_lyase_/UTRA_dom_sf"/>
</dbReference>
<dbReference type="Pfam" id="PF00392">
    <property type="entry name" value="GntR"/>
    <property type="match status" value="1"/>
</dbReference>
<dbReference type="InterPro" id="IPR050679">
    <property type="entry name" value="Bact_HTH_transcr_reg"/>
</dbReference>
<organism evidence="5 6">
    <name type="scientific">Streptomyces chisholmiae</name>
    <dbReference type="NCBI Taxonomy" id="3075540"/>
    <lineage>
        <taxon>Bacteria</taxon>
        <taxon>Bacillati</taxon>
        <taxon>Actinomycetota</taxon>
        <taxon>Actinomycetes</taxon>
        <taxon>Kitasatosporales</taxon>
        <taxon>Streptomycetaceae</taxon>
        <taxon>Streptomyces</taxon>
    </lineage>
</organism>
<evidence type="ECO:0000256" key="1">
    <source>
        <dbReference type="ARBA" id="ARBA00023015"/>
    </source>
</evidence>
<dbReference type="PRINTS" id="PR00035">
    <property type="entry name" value="HTHGNTR"/>
</dbReference>
<dbReference type="Proteomes" id="UP001183410">
    <property type="component" value="Unassembled WGS sequence"/>
</dbReference>
<dbReference type="InterPro" id="IPR036388">
    <property type="entry name" value="WH-like_DNA-bd_sf"/>
</dbReference>
<evidence type="ECO:0000313" key="5">
    <source>
        <dbReference type="EMBL" id="MDT0265574.1"/>
    </source>
</evidence>
<dbReference type="SUPFAM" id="SSF64288">
    <property type="entry name" value="Chorismate lyase-like"/>
    <property type="match status" value="1"/>
</dbReference>
<dbReference type="PROSITE" id="PS50949">
    <property type="entry name" value="HTH_GNTR"/>
    <property type="match status" value="1"/>
</dbReference>
<dbReference type="PANTHER" id="PTHR44846:SF17">
    <property type="entry name" value="GNTR-FAMILY TRANSCRIPTIONAL REGULATOR"/>
    <property type="match status" value="1"/>
</dbReference>
<evidence type="ECO:0000256" key="2">
    <source>
        <dbReference type="ARBA" id="ARBA00023125"/>
    </source>
</evidence>
<dbReference type="SMART" id="SM00345">
    <property type="entry name" value="HTH_GNTR"/>
    <property type="match status" value="1"/>
</dbReference>
<dbReference type="CDD" id="cd07377">
    <property type="entry name" value="WHTH_GntR"/>
    <property type="match status" value="1"/>
</dbReference>
<dbReference type="InterPro" id="IPR036390">
    <property type="entry name" value="WH_DNA-bd_sf"/>
</dbReference>
<evidence type="ECO:0000313" key="6">
    <source>
        <dbReference type="Proteomes" id="UP001183410"/>
    </source>
</evidence>
<dbReference type="RefSeq" id="WP_311665009.1">
    <property type="nucleotide sequence ID" value="NZ_JAVREO010000002.1"/>
</dbReference>
<keyword evidence="3" id="KW-0804">Transcription</keyword>
<dbReference type="EMBL" id="JAVREO010000002">
    <property type="protein sequence ID" value="MDT0265574.1"/>
    <property type="molecule type" value="Genomic_DNA"/>
</dbReference>
<dbReference type="InterPro" id="IPR011663">
    <property type="entry name" value="UTRA"/>
</dbReference>
<dbReference type="SUPFAM" id="SSF46785">
    <property type="entry name" value="Winged helix' DNA-binding domain"/>
    <property type="match status" value="1"/>
</dbReference>
<accession>A0ABU2JKR2</accession>
<gene>
    <name evidence="5" type="ORF">RM844_04630</name>
</gene>
<dbReference type="PANTHER" id="PTHR44846">
    <property type="entry name" value="MANNOSYL-D-GLYCERATE TRANSPORT/METABOLISM SYSTEM REPRESSOR MNGR-RELATED"/>
    <property type="match status" value="1"/>
</dbReference>
<name>A0ABU2JKR2_9ACTN</name>
<reference evidence="6" key="1">
    <citation type="submission" date="2023-07" db="EMBL/GenBank/DDBJ databases">
        <title>30 novel species of actinomycetes from the DSMZ collection.</title>
        <authorList>
            <person name="Nouioui I."/>
        </authorList>
    </citation>
    <scope>NUCLEOTIDE SEQUENCE [LARGE SCALE GENOMIC DNA]</scope>
    <source>
        <strain evidence="6">DSM 44915</strain>
    </source>
</reference>
<feature type="domain" description="HTH gntR-type" evidence="4">
    <location>
        <begin position="4"/>
        <end position="72"/>
    </location>
</feature>
<dbReference type="InterPro" id="IPR000524">
    <property type="entry name" value="Tscrpt_reg_HTH_GntR"/>
</dbReference>